<name>A0A1M6X527_9FIRM</name>
<dbReference type="EMBL" id="FRAC01000021">
    <property type="protein sequence ID" value="SHL01014.1"/>
    <property type="molecule type" value="Genomic_DNA"/>
</dbReference>
<evidence type="ECO:0000313" key="1">
    <source>
        <dbReference type="EMBL" id="SHL01014.1"/>
    </source>
</evidence>
<organism evidence="1 2">
    <name type="scientific">Anaerocolumna jejuensis DSM 15929</name>
    <dbReference type="NCBI Taxonomy" id="1121322"/>
    <lineage>
        <taxon>Bacteria</taxon>
        <taxon>Bacillati</taxon>
        <taxon>Bacillota</taxon>
        <taxon>Clostridia</taxon>
        <taxon>Lachnospirales</taxon>
        <taxon>Lachnospiraceae</taxon>
        <taxon>Anaerocolumna</taxon>
    </lineage>
</organism>
<dbReference type="AlphaFoldDB" id="A0A1M6X527"/>
<protein>
    <submittedName>
        <fullName evidence="1">Uncharacterized protein</fullName>
    </submittedName>
</protein>
<reference evidence="1 2" key="1">
    <citation type="submission" date="2016-11" db="EMBL/GenBank/DDBJ databases">
        <authorList>
            <person name="Jaros S."/>
            <person name="Januszkiewicz K."/>
            <person name="Wedrychowicz H."/>
        </authorList>
    </citation>
    <scope>NUCLEOTIDE SEQUENCE [LARGE SCALE GENOMIC DNA]</scope>
    <source>
        <strain evidence="1 2">DSM 15929</strain>
    </source>
</reference>
<proteinExistence type="predicted"/>
<dbReference type="Proteomes" id="UP000184386">
    <property type="component" value="Unassembled WGS sequence"/>
</dbReference>
<dbReference type="OrthoDB" id="2082233at2"/>
<sequence>MKYFEYNLWAATSSEADSTRETALKAWKERARLYSEEYQKTREHLSKTFVKVYENNFGFRGCYLSDLLLSGNTRIENVGSYIKGITTCKILLSDLVDSWQITYSDIEFINYQPASENDLWAAPNRYRILEFSELLVLDIDNNKLSHEFLLSNGSTLLLHFTRVSVKKINKP</sequence>
<evidence type="ECO:0000313" key="2">
    <source>
        <dbReference type="Proteomes" id="UP000184386"/>
    </source>
</evidence>
<accession>A0A1M6X527</accession>
<keyword evidence="2" id="KW-1185">Reference proteome</keyword>
<gene>
    <name evidence="1" type="ORF">SAMN02745136_03887</name>
</gene>
<dbReference type="RefSeq" id="WP_073278503.1">
    <property type="nucleotide sequence ID" value="NZ_FRAC01000021.1"/>
</dbReference>